<accession>A0A061BKK8</accession>
<reference evidence="2" key="1">
    <citation type="journal article" date="2014" name="Nucleic Acids Res.">
        <title>The evolutionary dynamics of variant antigen genes in Babesia reveal a history of genomic innovation underlying host-parasite interaction.</title>
        <authorList>
            <person name="Jackson A.P."/>
            <person name="Otto T.D."/>
            <person name="Darby A."/>
            <person name="Ramaprasad A."/>
            <person name="Xia D."/>
            <person name="Echaide I.E."/>
            <person name="Farber M."/>
            <person name="Gahlot S."/>
            <person name="Gamble J."/>
            <person name="Gupta D."/>
            <person name="Gupta Y."/>
            <person name="Jackson L."/>
            <person name="Malandrin L."/>
            <person name="Malas T.B."/>
            <person name="Moussa E."/>
            <person name="Nair M."/>
            <person name="Reid AJ."/>
            <person name="Sanders M."/>
            <person name="Sharma J."/>
            <person name="Tracey A."/>
            <person name="Quail M.A."/>
            <person name="Weir W."/>
            <person name="Wastling J.M."/>
            <person name="Hall N."/>
            <person name="Willadsen P."/>
            <person name="Lingelbach K."/>
            <person name="Shiels B."/>
            <person name="Tait A."/>
            <person name="Berriman M."/>
            <person name="Allred D.R."/>
            <person name="Pain A."/>
        </authorList>
    </citation>
    <scope>NUCLEOTIDE SEQUENCE</scope>
    <source>
        <strain evidence="2">Bond</strain>
    </source>
</reference>
<dbReference type="VEuPathDB" id="PiroplasmaDB:BBBOND_0001130"/>
<organism evidence="2">
    <name type="scientific">Babesia bigemina</name>
    <dbReference type="NCBI Taxonomy" id="5866"/>
    <lineage>
        <taxon>Eukaryota</taxon>
        <taxon>Sar</taxon>
        <taxon>Alveolata</taxon>
        <taxon>Apicomplexa</taxon>
        <taxon>Aconoidasida</taxon>
        <taxon>Piroplasmida</taxon>
        <taxon>Babesiidae</taxon>
        <taxon>Babesia</taxon>
    </lineage>
</organism>
<reference evidence="2" key="2">
    <citation type="submission" date="2014-06" db="EMBL/GenBank/DDBJ databases">
        <authorList>
            <person name="Aslett M."/>
            <person name="De Silva Nishadi"/>
        </authorList>
    </citation>
    <scope>NUCLEOTIDE SEQUENCE</scope>
    <source>
        <strain evidence="2">Bond</strain>
    </source>
</reference>
<dbReference type="GeneID" id="24561689"/>
<name>A0A061BKK8_BABBI</name>
<dbReference type="RefSeq" id="XP_012770411.1">
    <property type="nucleotide sequence ID" value="XM_012914957.1"/>
</dbReference>
<evidence type="ECO:0000313" key="2">
    <source>
        <dbReference type="EMBL" id="CDR71463.1"/>
    </source>
</evidence>
<keyword evidence="1" id="KW-0812">Transmembrane</keyword>
<protein>
    <recommendedName>
        <fullName evidence="3">C3H1-type domain-containing protein</fullName>
    </recommendedName>
</protein>
<evidence type="ECO:0008006" key="3">
    <source>
        <dbReference type="Google" id="ProtNLM"/>
    </source>
</evidence>
<feature type="transmembrane region" description="Helical" evidence="1">
    <location>
        <begin position="1471"/>
        <end position="1494"/>
    </location>
</feature>
<proteinExistence type="predicted"/>
<dbReference type="KEGG" id="bbig:BBBOND_0001130"/>
<evidence type="ECO:0000256" key="1">
    <source>
        <dbReference type="SAM" id="Phobius"/>
    </source>
</evidence>
<keyword evidence="1" id="KW-0472">Membrane</keyword>
<dbReference type="EMBL" id="LK054912">
    <property type="protein sequence ID" value="CDR71463.1"/>
    <property type="molecule type" value="Genomic_DNA"/>
</dbReference>
<gene>
    <name evidence="2" type="ORF">BBBOND_0001130</name>
</gene>
<dbReference type="OrthoDB" id="366886at2759"/>
<keyword evidence="1" id="KW-1133">Transmembrane helix</keyword>
<sequence>MGFLVSCLEGSKDLLTHYNDEMPSIIEALKSSIGKGLGVSGFAYAIGKVKSGLQEYERGLDAEVEIVKNAFKQLTESIKTAKSEFNNPISKPLTQQLSDASTRGKFITARANNVDEAVKKLDEHLKGMLTCNVKLLLQAVEGFHRVTEDVEVKHFARAMDTALVSQKQKLNGTVNIGITNLHKTLDVEIGKVGDKIKIMGQQKDAQLKLVTEAIESAVYNVEDLLDAFTECRNDMKELFVRLRNETTEINPTRGDKSNLRLQFDQMAGAVTEMGTAYSRKLLSVKTQVDVAVSRALEYITQVETAIKSDLTRLKTETVKNAIIEFAEKLNRSDFGKAANGHSGFAIDISSLSELVGTDLSRWLTAAVAEGLENVKTRYGEKLRKQRNDDSAVKTLLNAIDGLKDRLRVNGVSTQVISGFTAIGNSIVQNVNDAMGDIETMFDKIMADYHEQTKQGSMQKENGVFRNMIDGIKVHVSYTSRGPDGEVIDTTKMGDYDTDKRLYDAAQAAMGYIIPMLERIPKGVDDAQLEADGKIQPLEQQLQTLLGILKSIISVVSVANEQLKSAIDAIYDALSNARKTFKHALNNLRTTSIANIDSAFSALTHQVQSLFAKQKQAELAALESVVTQQLQEIERVIQADRGSGLKGFLSRLNSGINDLLDNPVPTPLKHSDLPILSNKVKTNIQDLLDYVFEEVQKSSASKMLDSYPDVVQDISDKISTLLTDLTHFNKTFTDDLYALKQSHGGLTPEQFDGNNNKLLDLIRRGVQSFIEQLDYAYVNSYSGQRWEMYKDDDTKCAKVFCTVSPMLFDHLTDLRRRCKPGGRWTKYNINLHEVLKPHSTTDKITNPLGSYFRDCGYHVSAEADSHEGDLRNKEACKGNNIYEFLTRETTNDQKLVREHDEKDDESSKHKHSILKKLCDYVNVYYRVSHYATLTSTKHPSSAYQMLYWLTGLPHSPVYNALSHEGFSGLFEKKDEEETATGDGSIVLKFEDDDKLPAYPNDITANNMRGVLAEVCHHAEETLISFLGHGHSGGIYACEFNTNSIKLTYPSDPSKCVDLLIEISNRLYHQLCFLHNQCTYESDLSGWADCWYGRDIGGSEWRCNSLQCPKQTADQKHNQTCDQKCNQSAGCGLKSPLQSFLEDGLPGFLPHPYNKADCKMGCSLSNHSGIPCKTPMGFVDISTMASHTQRGARIYSVLDDFCGSDDSPLTTLCAYFACLLATPPKTLGDMFAFYYNFLNDWCGTNPERTRLRELPYADAVKDANFKNDDNRLDITSMFKSASHEYVPASTHMKGDLFTLVGCNPKHVPTLPCGPYLQPLSLSIPSMFSETNADKYLSWIVYLTETFYDLLSKLLADCKSKCGLPQSRCNQYRCIKNCPAATSSTKTPSPTHSAGCKSIVQCKSALPNLYKYGFHFGSATVLNGTYKDEEKRTCNDFCQTLERILNNKKTDGHALADLVFDKIPEFLWKVRQRFFWTTVALWLLSFLYLLHIMVIRLDLLHIKSHLRSPSSHRIAAQSLLAAARVGRLSKISYLQP</sequence>